<evidence type="ECO:0000256" key="2">
    <source>
        <dbReference type="SAM" id="MobiDB-lite"/>
    </source>
</evidence>
<feature type="compositionally biased region" description="Basic and acidic residues" evidence="2">
    <location>
        <begin position="485"/>
        <end position="494"/>
    </location>
</feature>
<evidence type="ECO:0000313" key="4">
    <source>
        <dbReference type="EMBL" id="VAW76143.1"/>
    </source>
</evidence>
<name>A0A3B0YJ25_9ZZZZ</name>
<reference evidence="4" key="1">
    <citation type="submission" date="2018-06" db="EMBL/GenBank/DDBJ databases">
        <authorList>
            <person name="Zhirakovskaya E."/>
        </authorList>
    </citation>
    <scope>NUCLEOTIDE SEQUENCE</scope>
</reference>
<dbReference type="GO" id="GO:0016491">
    <property type="term" value="F:oxidoreductase activity"/>
    <property type="evidence" value="ECO:0007669"/>
    <property type="project" value="TreeGrafter"/>
</dbReference>
<evidence type="ECO:0000259" key="3">
    <source>
        <dbReference type="Pfam" id="PF13435"/>
    </source>
</evidence>
<dbReference type="AlphaFoldDB" id="A0A3B0YJ25"/>
<organism evidence="4">
    <name type="scientific">hydrothermal vent metagenome</name>
    <dbReference type="NCBI Taxonomy" id="652676"/>
    <lineage>
        <taxon>unclassified sequences</taxon>
        <taxon>metagenomes</taxon>
        <taxon>ecological metagenomes</taxon>
    </lineage>
</organism>
<dbReference type="InterPro" id="IPR036280">
    <property type="entry name" value="Multihaem_cyt_sf"/>
</dbReference>
<dbReference type="PANTHER" id="PTHR35038:SF6">
    <property type="entry name" value="SURFACE LOCALIZED DECAHEME CYTOCHROME C LIPOPROTEIN"/>
    <property type="match status" value="1"/>
</dbReference>
<evidence type="ECO:0000256" key="1">
    <source>
        <dbReference type="ARBA" id="ARBA00022729"/>
    </source>
</evidence>
<proteinExistence type="predicted"/>
<sequence>MKGRFAQIRTITGCLAMLLVIVAGGQPVMAAVDDGNTSAKAEAPGEAVSKEEAKAKLLKPFKNLSKASATCVSCHREKTPALYQQWGKSKHYGANVGCYECHKAESSDPDAIRHKDYIISVIVSPKDCSQCHNSEVEQFSKSHHAKAAQILGSLDNVLAEVVEGNMAFNGTSAVAVNGCWQCHGSQVKVMPNGDLDPTTWPNTGIGRINPDGSKGACTACHQRHEFSMVQARRPESCGKCHLGPDHPQKEIYDESKHGINFYANVDDMNLDSSKWVAGEDYWAAPTCATCHMSATRELPITHDVGDRISWTLRPPISEKIDAKAIKQGMHVKPWRERRKDMKSVCKACHGTNVVENFYIQFDALVDLYNGKYAVPGTKLMKLLKQEKMITATPFDDEVEWNWFFLWHHEGRRARHGAAMQAPDYVQWHGMYEVAHRFYMEMVPNIRELIEKAEKDGNHESAKKVQALLDEVLNSPDHRWFIGKMSEKEKAERKAQQKSFKKRYLQH</sequence>
<gene>
    <name evidence="4" type="ORF">MNBD_GAMMA14-2343</name>
</gene>
<feature type="domain" description="Cytochrome c-552/4" evidence="3">
    <location>
        <begin position="128"/>
        <end position="187"/>
    </location>
</feature>
<dbReference type="Pfam" id="PF13435">
    <property type="entry name" value="Cytochrome_C554"/>
    <property type="match status" value="2"/>
</dbReference>
<dbReference type="InterPro" id="IPR051829">
    <property type="entry name" value="Multiheme_Cytochr_ET"/>
</dbReference>
<protein>
    <submittedName>
        <fullName evidence="4">Hydroxylamine oxidoreductase</fullName>
    </submittedName>
</protein>
<feature type="region of interest" description="Disordered" evidence="2">
    <location>
        <begin position="485"/>
        <end position="506"/>
    </location>
</feature>
<accession>A0A3B0YJ25</accession>
<keyword evidence="1" id="KW-0732">Signal</keyword>
<dbReference type="Gene3D" id="1.10.780.10">
    <property type="entry name" value="Hydroxylamine Oxidoreductase, Chain A, domain 1"/>
    <property type="match status" value="1"/>
</dbReference>
<dbReference type="EMBL" id="UOFM01000164">
    <property type="protein sequence ID" value="VAW76143.1"/>
    <property type="molecule type" value="Genomic_DNA"/>
</dbReference>
<dbReference type="Gene3D" id="1.20.850.10">
    <property type="entry name" value="Hydroxylamine Oxidoreductase, Chain A, domain 2"/>
    <property type="match status" value="1"/>
</dbReference>
<dbReference type="Pfam" id="PF13447">
    <property type="entry name" value="Multi-haem_cyto"/>
    <property type="match status" value="1"/>
</dbReference>
<dbReference type="PANTHER" id="PTHR35038">
    <property type="entry name" value="DISSIMILATORY SULFITE REDUCTASE SIRA"/>
    <property type="match status" value="1"/>
</dbReference>
<feature type="domain" description="Cytochrome c-552/4" evidence="3">
    <location>
        <begin position="43"/>
        <end position="102"/>
    </location>
</feature>
<dbReference type="SUPFAM" id="SSF48695">
    <property type="entry name" value="Multiheme cytochromes"/>
    <property type="match status" value="1"/>
</dbReference>
<dbReference type="InterPro" id="IPR023155">
    <property type="entry name" value="Cyt_c-552/4"/>
</dbReference>